<evidence type="ECO:0000313" key="2">
    <source>
        <dbReference type="EMBL" id="CAF4445153.1"/>
    </source>
</evidence>
<protein>
    <submittedName>
        <fullName evidence="1">Uncharacterized protein</fullName>
    </submittedName>
</protein>
<accession>A0A8S2G4G6</accession>
<dbReference type="Proteomes" id="UP000682733">
    <property type="component" value="Unassembled WGS sequence"/>
</dbReference>
<gene>
    <name evidence="1" type="ORF">OVA965_LOCUS43349</name>
    <name evidence="2" type="ORF">TMI583_LOCUS45570</name>
</gene>
<sequence>QGRPKLFHEILLLDSSGSTSGIPSKNLLKGIQGFTNVRNDCASANRITNITFDHRRNYAYLNKEIKNIDITKIPFTNGQTDFKLYLI</sequence>
<dbReference type="EMBL" id="CAJOBA010081780">
    <property type="protein sequence ID" value="CAF4445153.1"/>
    <property type="molecule type" value="Genomic_DNA"/>
</dbReference>
<comment type="caution">
    <text evidence="1">The sequence shown here is derived from an EMBL/GenBank/DDBJ whole genome shotgun (WGS) entry which is preliminary data.</text>
</comment>
<dbReference type="Proteomes" id="UP000677228">
    <property type="component" value="Unassembled WGS sequence"/>
</dbReference>
<feature type="non-terminal residue" evidence="1">
    <location>
        <position position="1"/>
    </location>
</feature>
<dbReference type="AlphaFoldDB" id="A0A8S2G4G6"/>
<name>A0A8S2G4G6_9BILA</name>
<organism evidence="1 3">
    <name type="scientific">Didymodactylos carnosus</name>
    <dbReference type="NCBI Taxonomy" id="1234261"/>
    <lineage>
        <taxon>Eukaryota</taxon>
        <taxon>Metazoa</taxon>
        <taxon>Spiralia</taxon>
        <taxon>Gnathifera</taxon>
        <taxon>Rotifera</taxon>
        <taxon>Eurotatoria</taxon>
        <taxon>Bdelloidea</taxon>
        <taxon>Philodinida</taxon>
        <taxon>Philodinidae</taxon>
        <taxon>Didymodactylos</taxon>
    </lineage>
</organism>
<reference evidence="1" key="1">
    <citation type="submission" date="2021-02" db="EMBL/GenBank/DDBJ databases">
        <authorList>
            <person name="Nowell W R."/>
        </authorList>
    </citation>
    <scope>NUCLEOTIDE SEQUENCE</scope>
</reference>
<evidence type="ECO:0000313" key="1">
    <source>
        <dbReference type="EMBL" id="CAF1623864.1"/>
    </source>
</evidence>
<dbReference type="EMBL" id="CAJNOK010056724">
    <property type="protein sequence ID" value="CAF1623864.1"/>
    <property type="molecule type" value="Genomic_DNA"/>
</dbReference>
<evidence type="ECO:0000313" key="3">
    <source>
        <dbReference type="Proteomes" id="UP000677228"/>
    </source>
</evidence>
<proteinExistence type="predicted"/>